<dbReference type="OrthoDB" id="5837086at2759"/>
<feature type="region of interest" description="Disordered" evidence="1">
    <location>
        <begin position="1"/>
        <end position="56"/>
    </location>
</feature>
<sequence length="183" mass="20563">MTQRTGRIRKRKRLYSPSAPDNTSFNTSSVSRKVREQPCSISMGHSKSLPNLSAKKDVSDEGRSNITLNHNSFWNFATTLGNPIVHEEIANDEVIILLLKEVSRSIRQLIFESKLVMQKAGRQKLLCDDLNTSIEMEGGKLLFGFAEDNKWQKIGDVFVHSDEILDLRACSPSVQLETLVADS</sequence>
<dbReference type="OMA" id="NSFWNFA"/>
<dbReference type="Proteomes" id="UP000277928">
    <property type="component" value="Unassembled WGS sequence"/>
</dbReference>
<reference evidence="2 3" key="1">
    <citation type="submission" date="2018-08" db="EMBL/GenBank/DDBJ databases">
        <authorList>
            <person name="Laetsch R D."/>
            <person name="Stevens L."/>
            <person name="Kumar S."/>
            <person name="Blaxter L. M."/>
        </authorList>
    </citation>
    <scope>NUCLEOTIDE SEQUENCE [LARGE SCALE GENOMIC DNA]</scope>
</reference>
<feature type="compositionally biased region" description="Polar residues" evidence="1">
    <location>
        <begin position="19"/>
        <end position="31"/>
    </location>
</feature>
<proteinExistence type="predicted"/>
<dbReference type="AlphaFoldDB" id="A0A3P6TJ22"/>
<feature type="compositionally biased region" description="Basic residues" evidence="1">
    <location>
        <begin position="1"/>
        <end position="14"/>
    </location>
</feature>
<dbReference type="Gene3D" id="1.10.20.10">
    <property type="entry name" value="Histone, subunit A"/>
    <property type="match status" value="1"/>
</dbReference>
<protein>
    <submittedName>
        <fullName evidence="2">Uncharacterized protein</fullName>
    </submittedName>
</protein>
<feature type="compositionally biased region" description="Polar residues" evidence="1">
    <location>
        <begin position="39"/>
        <end position="51"/>
    </location>
</feature>
<evidence type="ECO:0000256" key="1">
    <source>
        <dbReference type="SAM" id="MobiDB-lite"/>
    </source>
</evidence>
<keyword evidence="3" id="KW-1185">Reference proteome</keyword>
<accession>A0A3P6TJ22</accession>
<gene>
    <name evidence="2" type="ORF">NLS_LOCUS6089</name>
</gene>
<dbReference type="EMBL" id="UYRX01000509">
    <property type="protein sequence ID" value="VDK83173.1"/>
    <property type="molecule type" value="Genomic_DNA"/>
</dbReference>
<dbReference type="GO" id="GO:0046982">
    <property type="term" value="F:protein heterodimerization activity"/>
    <property type="evidence" value="ECO:0007669"/>
    <property type="project" value="InterPro"/>
</dbReference>
<dbReference type="InterPro" id="IPR009072">
    <property type="entry name" value="Histone-fold"/>
</dbReference>
<evidence type="ECO:0000313" key="3">
    <source>
        <dbReference type="Proteomes" id="UP000277928"/>
    </source>
</evidence>
<name>A0A3P6TJ22_LITSI</name>
<organism evidence="2 3">
    <name type="scientific">Litomosoides sigmodontis</name>
    <name type="common">Filarial nematode worm</name>
    <dbReference type="NCBI Taxonomy" id="42156"/>
    <lineage>
        <taxon>Eukaryota</taxon>
        <taxon>Metazoa</taxon>
        <taxon>Ecdysozoa</taxon>
        <taxon>Nematoda</taxon>
        <taxon>Chromadorea</taxon>
        <taxon>Rhabditida</taxon>
        <taxon>Spirurina</taxon>
        <taxon>Spiruromorpha</taxon>
        <taxon>Filarioidea</taxon>
        <taxon>Onchocercidae</taxon>
        <taxon>Litomosoides</taxon>
    </lineage>
</organism>
<evidence type="ECO:0000313" key="2">
    <source>
        <dbReference type="EMBL" id="VDK83173.1"/>
    </source>
</evidence>